<dbReference type="HOGENOM" id="CLU_1007905_0_0_11"/>
<evidence type="ECO:0000256" key="1">
    <source>
        <dbReference type="SAM" id="MobiDB-lite"/>
    </source>
</evidence>
<protein>
    <submittedName>
        <fullName evidence="3">Carbonic anhydrase</fullName>
    </submittedName>
</protein>
<gene>
    <name evidence="3" type="ordered locus">RMDY18_01150</name>
</gene>
<feature type="signal peptide" evidence="2">
    <location>
        <begin position="1"/>
        <end position="46"/>
    </location>
</feature>
<evidence type="ECO:0000313" key="4">
    <source>
        <dbReference type="Proteomes" id="UP000001883"/>
    </source>
</evidence>
<keyword evidence="2" id="KW-0732">Signal</keyword>
<feature type="compositionally biased region" description="Polar residues" evidence="1">
    <location>
        <begin position="134"/>
        <end position="145"/>
    </location>
</feature>
<reference evidence="4" key="1">
    <citation type="submission" date="2009-07" db="EMBL/GenBank/DDBJ databases">
        <title>Complete genome sequence of Rothia mucilaginosa DJ.</title>
        <authorList>
            <person name="Yamane K."/>
            <person name="Nambu T."/>
            <person name="Mashimo C."/>
            <person name="Sugimori C."/>
            <person name="Yamanaka T."/>
            <person name="Leung K."/>
            <person name="Fukushima H."/>
        </authorList>
    </citation>
    <scope>NUCLEOTIDE SEQUENCE [LARGE SCALE GENOMIC DNA]</scope>
    <source>
        <strain evidence="4">DY-18</strain>
    </source>
</reference>
<feature type="region of interest" description="Disordered" evidence="1">
    <location>
        <begin position="46"/>
        <end position="145"/>
    </location>
</feature>
<dbReference type="AlphaFoldDB" id="D2NQM1"/>
<name>D2NQM1_ROTMD</name>
<reference evidence="3 4" key="2">
    <citation type="journal article" date="2010" name="J Osaka Dent Univ">
        <title>Isolation and identification of Rothia mucilaginosa from persistent apical periodontitis lesions.</title>
        <authorList>
            <person name="Yamane K."/>
            <person name="Yoshida M."/>
            <person name="Fujihira T."/>
            <person name="Baba T."/>
            <person name="Tsuji N."/>
            <person name="Hayashi H."/>
            <person name="Sugimori C."/>
            <person name="Yamanaka T."/>
            <person name="Mashimo C."/>
            <person name="Nambu T."/>
            <person name="Kawai H."/>
            <person name="Fukushima H."/>
        </authorList>
    </citation>
    <scope>NUCLEOTIDE SEQUENCE [LARGE SCALE GENOMIC DNA]</scope>
    <source>
        <strain evidence="3 4">DY-18</strain>
    </source>
</reference>
<organism evidence="3 4">
    <name type="scientific">Rothia mucilaginosa (strain DY-18)</name>
    <name type="common">Stomatococcus mucilaginosus</name>
    <dbReference type="NCBI Taxonomy" id="680646"/>
    <lineage>
        <taxon>Bacteria</taxon>
        <taxon>Bacillati</taxon>
        <taxon>Actinomycetota</taxon>
        <taxon>Actinomycetes</taxon>
        <taxon>Micrococcales</taxon>
        <taxon>Micrococcaceae</taxon>
        <taxon>Rothia</taxon>
    </lineage>
</organism>
<feature type="chain" id="PRO_5003033011" evidence="2">
    <location>
        <begin position="47"/>
        <end position="276"/>
    </location>
</feature>
<feature type="compositionally biased region" description="Low complexity" evidence="1">
    <location>
        <begin position="53"/>
        <end position="120"/>
    </location>
</feature>
<dbReference type="EMBL" id="AP011540">
    <property type="protein sequence ID" value="BAI63947.1"/>
    <property type="molecule type" value="Genomic_DNA"/>
</dbReference>
<keyword evidence="4" id="KW-1185">Reference proteome</keyword>
<reference evidence="3 4" key="3">
    <citation type="journal article" date="2010" name="Sequencing">
        <title>Complete Genome Sequence of Rothia mucilaginosa DY-18: A Clinical Isolate with Dense Meshwork-Like Structures from a Persistent Apical Periodontitis Lesion.</title>
        <authorList>
            <person name="Yamane K."/>
            <person name="Nambu T."/>
            <person name="Yamanaka T."/>
            <person name="Mashimo C."/>
            <person name="Sugimori C."/>
            <person name="Leung K.-P."/>
            <person name="Fukushima H."/>
        </authorList>
    </citation>
    <scope>NUCLEOTIDE SEQUENCE [LARGE SCALE GENOMIC DNA]</scope>
    <source>
        <strain evidence="3 4">DY-18</strain>
    </source>
</reference>
<dbReference type="KEGG" id="rmu:RMDY18_01150"/>
<sequence length="276" mass="29106">MQRYTAPPRHITPIHRTVHQRKPLSMTRKITAAAAVLALLATGCSASTDSSAPGGTLITGGTSTATPTPSSTTTPAPATTTAGRTPTVTEVTASPSATESTTAASTTAASTTAAATPTVSLDPSPLAGTGGGPQQPSSVPTLNSITDEDRGRALETAKAIVAAYTSGKPYKEWSEELYPMVDPEVQNEYGPKSRIDLLKGTVISAELVDDPTLKVPGGDNPYWLTVSVRVEGSLSPAYYVRLHRTAERPNKWKASHILEPQGYKLFAEKWLKQHNK</sequence>
<proteinExistence type="predicted"/>
<evidence type="ECO:0000313" key="3">
    <source>
        <dbReference type="EMBL" id="BAI63947.1"/>
    </source>
</evidence>
<dbReference type="Proteomes" id="UP000001883">
    <property type="component" value="Chromosome"/>
</dbReference>
<accession>D2NQM1</accession>
<evidence type="ECO:0000256" key="2">
    <source>
        <dbReference type="SAM" id="SignalP"/>
    </source>
</evidence>